<comment type="catalytic activity">
    <reaction evidence="9">
        <text>(S)-2,3,4,5-tetrahydrodipicolinate + NAD(+) + H2O = (2S,4S)-4-hydroxy-2,3,4,5-tetrahydrodipicolinate + NADH + H(+)</text>
        <dbReference type="Rhea" id="RHEA:35323"/>
        <dbReference type="ChEBI" id="CHEBI:15377"/>
        <dbReference type="ChEBI" id="CHEBI:15378"/>
        <dbReference type="ChEBI" id="CHEBI:16845"/>
        <dbReference type="ChEBI" id="CHEBI:57540"/>
        <dbReference type="ChEBI" id="CHEBI:57945"/>
        <dbReference type="ChEBI" id="CHEBI:67139"/>
        <dbReference type="EC" id="1.17.1.8"/>
    </reaction>
</comment>
<evidence type="ECO:0000256" key="3">
    <source>
        <dbReference type="ARBA" id="ARBA00022605"/>
    </source>
</evidence>
<comment type="caution">
    <text evidence="9">Lacks conserved residue(s) required for the propagation of feature annotation.</text>
</comment>
<dbReference type="InterPro" id="IPR022664">
    <property type="entry name" value="DapB_N_CS"/>
</dbReference>
<comment type="subcellular location">
    <subcellularLocation>
        <location evidence="9">Cytoplasm</location>
    </subcellularLocation>
</comment>
<dbReference type="InterPro" id="IPR022663">
    <property type="entry name" value="DapB_C"/>
</dbReference>
<feature type="active site" description="Proton donor/acceptor" evidence="9">
    <location>
        <position position="132"/>
    </location>
</feature>
<evidence type="ECO:0000256" key="9">
    <source>
        <dbReference type="HAMAP-Rule" id="MF_00102"/>
    </source>
</evidence>
<evidence type="ECO:0000313" key="14">
    <source>
        <dbReference type="Proteomes" id="UP000824130"/>
    </source>
</evidence>
<dbReference type="GO" id="GO:0008839">
    <property type="term" value="F:4-hydroxy-tetrahydrodipicolinate reductase"/>
    <property type="evidence" value="ECO:0007669"/>
    <property type="project" value="UniProtKB-UniRule"/>
</dbReference>
<dbReference type="FunFam" id="3.30.360.10:FF:000009">
    <property type="entry name" value="4-hydroxy-tetrahydrodipicolinate reductase"/>
    <property type="match status" value="1"/>
</dbReference>
<dbReference type="Gene3D" id="3.30.360.10">
    <property type="entry name" value="Dihydrodipicolinate Reductase, domain 2"/>
    <property type="match status" value="1"/>
</dbReference>
<feature type="binding site" evidence="9">
    <location>
        <position position="33"/>
    </location>
    <ligand>
        <name>NAD(+)</name>
        <dbReference type="ChEBI" id="CHEBI:57540"/>
    </ligand>
</feature>
<keyword evidence="7 9" id="KW-0520">NAD</keyword>
<feature type="active site" description="Proton donor" evidence="9">
    <location>
        <position position="136"/>
    </location>
</feature>
<comment type="caution">
    <text evidence="13">The sequence shown here is derived from an EMBL/GenBank/DDBJ whole genome shotgun (WGS) entry which is preliminary data.</text>
</comment>
<dbReference type="GO" id="GO:0051287">
    <property type="term" value="F:NAD binding"/>
    <property type="evidence" value="ECO:0007669"/>
    <property type="project" value="UniProtKB-UniRule"/>
</dbReference>
<accession>A0A9D1N6U4</accession>
<dbReference type="InterPro" id="IPR023940">
    <property type="entry name" value="DHDPR_bac"/>
</dbReference>
<proteinExistence type="inferred from homology"/>
<organism evidence="13 14">
    <name type="scientific">Candidatus Allocopromorpha excrementipullorum</name>
    <dbReference type="NCBI Taxonomy" id="2840743"/>
    <lineage>
        <taxon>Bacteria</taxon>
        <taxon>Bacillati</taxon>
        <taxon>Bacillota</taxon>
        <taxon>Clostridia</taxon>
        <taxon>Eubacteriales</taxon>
        <taxon>Eubacteriaceae</taxon>
        <taxon>Eubacteriaceae incertae sedis</taxon>
        <taxon>Candidatus Allocopromorpha</taxon>
    </lineage>
</organism>
<comment type="similarity">
    <text evidence="1 9">Belongs to the DapB family.</text>
</comment>
<dbReference type="GO" id="GO:0009089">
    <property type="term" value="P:lysine biosynthetic process via diaminopimelate"/>
    <property type="evidence" value="ECO:0007669"/>
    <property type="project" value="UniProtKB-UniRule"/>
</dbReference>
<feature type="binding site" evidence="9">
    <location>
        <begin position="75"/>
        <end position="77"/>
    </location>
    <ligand>
        <name>NAD(+)</name>
        <dbReference type="ChEBI" id="CHEBI:57540"/>
    </ligand>
</feature>
<comment type="function">
    <text evidence="9">Catalyzes the conversion of 4-hydroxy-tetrahydrodipicolinate (HTPA) to tetrahydrodipicolinate.</text>
</comment>
<dbReference type="EC" id="1.17.1.8" evidence="9 10"/>
<keyword evidence="2 9" id="KW-0963">Cytoplasm</keyword>
<dbReference type="HAMAP" id="MF_00102">
    <property type="entry name" value="DapB"/>
    <property type="match status" value="1"/>
</dbReference>
<dbReference type="SUPFAM" id="SSF51735">
    <property type="entry name" value="NAD(P)-binding Rossmann-fold domains"/>
    <property type="match status" value="1"/>
</dbReference>
<comment type="caution">
    <text evidence="9">Was originally thought to be a dihydrodipicolinate reductase (DHDPR), catalyzing the conversion of dihydrodipicolinate to tetrahydrodipicolinate. However, it was shown in E.coli that the substrate of the enzymatic reaction is not dihydrodipicolinate (DHDP) but in fact (2S,4S)-4-hydroxy-2,3,4,5-tetrahydrodipicolinic acid (HTPA), the product released by the DapA-catalyzed reaction.</text>
</comment>
<evidence type="ECO:0000313" key="13">
    <source>
        <dbReference type="EMBL" id="HIU95733.1"/>
    </source>
</evidence>
<dbReference type="Gene3D" id="3.40.50.720">
    <property type="entry name" value="NAD(P)-binding Rossmann-like Domain"/>
    <property type="match status" value="1"/>
</dbReference>
<dbReference type="GO" id="GO:0005829">
    <property type="term" value="C:cytosol"/>
    <property type="evidence" value="ECO:0007669"/>
    <property type="project" value="TreeGrafter"/>
</dbReference>
<evidence type="ECO:0000256" key="1">
    <source>
        <dbReference type="ARBA" id="ARBA00006642"/>
    </source>
</evidence>
<dbReference type="GO" id="GO:0050661">
    <property type="term" value="F:NADP binding"/>
    <property type="evidence" value="ECO:0007669"/>
    <property type="project" value="UniProtKB-UniRule"/>
</dbReference>
<dbReference type="Proteomes" id="UP000824130">
    <property type="component" value="Unassembled WGS sequence"/>
</dbReference>
<dbReference type="EMBL" id="DVOB01000072">
    <property type="protein sequence ID" value="HIU95733.1"/>
    <property type="molecule type" value="Genomic_DNA"/>
</dbReference>
<feature type="binding site" evidence="9">
    <location>
        <begin position="99"/>
        <end position="102"/>
    </location>
    <ligand>
        <name>NAD(+)</name>
        <dbReference type="ChEBI" id="CHEBI:57540"/>
    </ligand>
</feature>
<dbReference type="SUPFAM" id="SSF55347">
    <property type="entry name" value="Glyceraldehyde-3-phosphate dehydrogenase-like, C-terminal domain"/>
    <property type="match status" value="1"/>
</dbReference>
<dbReference type="PANTHER" id="PTHR20836:SF7">
    <property type="entry name" value="4-HYDROXY-TETRAHYDRODIPICOLINATE REDUCTASE"/>
    <property type="match status" value="1"/>
</dbReference>
<evidence type="ECO:0000256" key="6">
    <source>
        <dbReference type="ARBA" id="ARBA00023002"/>
    </source>
</evidence>
<comment type="pathway">
    <text evidence="9">Amino-acid biosynthesis; L-lysine biosynthesis via DAP pathway; (S)-tetrahydrodipicolinate from L-aspartate: step 4/4.</text>
</comment>
<evidence type="ECO:0000256" key="8">
    <source>
        <dbReference type="ARBA" id="ARBA00023154"/>
    </source>
</evidence>
<feature type="binding site" evidence="9">
    <location>
        <position position="133"/>
    </location>
    <ligand>
        <name>(S)-2,3,4,5-tetrahydrodipicolinate</name>
        <dbReference type="ChEBI" id="CHEBI:16845"/>
    </ligand>
</feature>
<dbReference type="Pfam" id="PF01113">
    <property type="entry name" value="DapB_N"/>
    <property type="match status" value="1"/>
</dbReference>
<sequence>MMKIAVLGGGAMGRVLAGMIEEKEGFQLAGVIEPLEGQKPEELTGVDVIIDFSNPANLEMLVKYCKNTGCPAVIATTGYTEEQTAEIEELAESVPVVFSANYSLGINVMKRIIAEITPILEDAFDIEIIEKHHNKKLDAPSGTAKMLLAAADERDRYEHVFGREGNRKRGREIGIHAIRGGTIAGEHTVIYAGNDEVLEVKHTALSKKIFASGALRAAQFAVDAKTGFYTMEDVLFGNR</sequence>
<feature type="binding site" evidence="9">
    <location>
        <position position="39"/>
    </location>
    <ligand>
        <name>NADP(+)</name>
        <dbReference type="ChEBI" id="CHEBI:58349"/>
    </ligand>
</feature>
<feature type="binding site" evidence="9">
    <location>
        <begin position="142"/>
        <end position="143"/>
    </location>
    <ligand>
        <name>(S)-2,3,4,5-tetrahydrodipicolinate</name>
        <dbReference type="ChEBI" id="CHEBI:16845"/>
    </ligand>
</feature>
<dbReference type="InterPro" id="IPR036291">
    <property type="entry name" value="NAD(P)-bd_dom_sf"/>
</dbReference>
<keyword evidence="3 9" id="KW-0028">Amino-acid biosynthesis</keyword>
<keyword evidence="5 9" id="KW-0220">Diaminopimelate biosynthesis</keyword>
<reference evidence="13" key="1">
    <citation type="submission" date="2020-10" db="EMBL/GenBank/DDBJ databases">
        <authorList>
            <person name="Gilroy R."/>
        </authorList>
    </citation>
    <scope>NUCLEOTIDE SEQUENCE</scope>
    <source>
        <strain evidence="13">ChiSjej4B22-8349</strain>
    </source>
</reference>
<dbReference type="PROSITE" id="PS01298">
    <property type="entry name" value="DAPB"/>
    <property type="match status" value="1"/>
</dbReference>
<reference evidence="13" key="2">
    <citation type="journal article" date="2021" name="PeerJ">
        <title>Extensive microbial diversity within the chicken gut microbiome revealed by metagenomics and culture.</title>
        <authorList>
            <person name="Gilroy R."/>
            <person name="Ravi A."/>
            <person name="Getino M."/>
            <person name="Pursley I."/>
            <person name="Horton D.L."/>
            <person name="Alikhan N.F."/>
            <person name="Baker D."/>
            <person name="Gharbi K."/>
            <person name="Hall N."/>
            <person name="Watson M."/>
            <person name="Adriaenssens E.M."/>
            <person name="Foster-Nyarko E."/>
            <person name="Jarju S."/>
            <person name="Secka A."/>
            <person name="Antonio M."/>
            <person name="Oren A."/>
            <person name="Chaudhuri R.R."/>
            <person name="La Ragione R."/>
            <person name="Hildebrand F."/>
            <person name="Pallen M.J."/>
        </authorList>
    </citation>
    <scope>NUCLEOTIDE SEQUENCE</scope>
    <source>
        <strain evidence="13">ChiSjej4B22-8349</strain>
    </source>
</reference>
<dbReference type="AlphaFoldDB" id="A0A9D1N6U4"/>
<dbReference type="NCBIfam" id="TIGR00036">
    <property type="entry name" value="dapB"/>
    <property type="match status" value="1"/>
</dbReference>
<comment type="subunit">
    <text evidence="9">Homotetramer.</text>
</comment>
<feature type="domain" description="Dihydrodipicolinate reductase C-terminal" evidence="12">
    <location>
        <begin position="105"/>
        <end position="235"/>
    </location>
</feature>
<evidence type="ECO:0000256" key="7">
    <source>
        <dbReference type="ARBA" id="ARBA00023027"/>
    </source>
</evidence>
<dbReference type="GO" id="GO:0019877">
    <property type="term" value="P:diaminopimelate biosynthetic process"/>
    <property type="evidence" value="ECO:0007669"/>
    <property type="project" value="UniProtKB-UniRule"/>
</dbReference>
<evidence type="ECO:0000256" key="2">
    <source>
        <dbReference type="ARBA" id="ARBA00022490"/>
    </source>
</evidence>
<keyword evidence="6 9" id="KW-0560">Oxidoreductase</keyword>
<dbReference type="PANTHER" id="PTHR20836">
    <property type="entry name" value="DIHYDRODIPICOLINATE REDUCTASE"/>
    <property type="match status" value="1"/>
</dbReference>
<keyword evidence="4 9" id="KW-0521">NADP</keyword>
<gene>
    <name evidence="9" type="primary">dapB</name>
    <name evidence="13" type="ORF">IAD25_03370</name>
</gene>
<evidence type="ECO:0000259" key="11">
    <source>
        <dbReference type="Pfam" id="PF01113"/>
    </source>
</evidence>
<dbReference type="InterPro" id="IPR000846">
    <property type="entry name" value="DapB_N"/>
</dbReference>
<evidence type="ECO:0000259" key="12">
    <source>
        <dbReference type="Pfam" id="PF05173"/>
    </source>
</evidence>
<dbReference type="CDD" id="cd02274">
    <property type="entry name" value="DHDPR_N"/>
    <property type="match status" value="1"/>
</dbReference>
<keyword evidence="8 9" id="KW-0457">Lysine biosynthesis</keyword>
<feature type="domain" description="Dihydrodipicolinate reductase N-terminal" evidence="11">
    <location>
        <begin position="2"/>
        <end position="102"/>
    </location>
</feature>
<protein>
    <recommendedName>
        <fullName evidence="9 10">4-hydroxy-tetrahydrodipicolinate reductase</fullName>
        <shortName evidence="9">HTPA reductase</shortName>
        <ecNumber evidence="9 10">1.17.1.8</ecNumber>
    </recommendedName>
</protein>
<evidence type="ECO:0000256" key="10">
    <source>
        <dbReference type="NCBIfam" id="TIGR00036"/>
    </source>
</evidence>
<evidence type="ECO:0000256" key="4">
    <source>
        <dbReference type="ARBA" id="ARBA00022857"/>
    </source>
</evidence>
<evidence type="ECO:0000256" key="5">
    <source>
        <dbReference type="ARBA" id="ARBA00022915"/>
    </source>
</evidence>
<comment type="catalytic activity">
    <reaction evidence="9">
        <text>(S)-2,3,4,5-tetrahydrodipicolinate + NADP(+) + H2O = (2S,4S)-4-hydroxy-2,3,4,5-tetrahydrodipicolinate + NADPH + H(+)</text>
        <dbReference type="Rhea" id="RHEA:35331"/>
        <dbReference type="ChEBI" id="CHEBI:15377"/>
        <dbReference type="ChEBI" id="CHEBI:15378"/>
        <dbReference type="ChEBI" id="CHEBI:16845"/>
        <dbReference type="ChEBI" id="CHEBI:57783"/>
        <dbReference type="ChEBI" id="CHEBI:58349"/>
        <dbReference type="ChEBI" id="CHEBI:67139"/>
        <dbReference type="EC" id="1.17.1.8"/>
    </reaction>
</comment>
<dbReference type="Pfam" id="PF05173">
    <property type="entry name" value="DapB_C"/>
    <property type="match status" value="1"/>
</dbReference>
<dbReference type="PIRSF" id="PIRSF000161">
    <property type="entry name" value="DHPR"/>
    <property type="match status" value="1"/>
</dbReference>
<dbReference type="GO" id="GO:0016726">
    <property type="term" value="F:oxidoreductase activity, acting on CH or CH2 groups, NAD or NADP as acceptor"/>
    <property type="evidence" value="ECO:0007669"/>
    <property type="project" value="UniProtKB-UniRule"/>
</dbReference>
<name>A0A9D1N6U4_9FIRM</name>